<dbReference type="EMBL" id="JBEPML010000025">
    <property type="protein sequence ID" value="MET3794482.1"/>
    <property type="molecule type" value="Genomic_DNA"/>
</dbReference>
<gene>
    <name evidence="2" type="ORF">ABID37_004722</name>
</gene>
<dbReference type="InterPro" id="IPR017516">
    <property type="entry name" value="AbrB_dup"/>
</dbReference>
<reference evidence="2 3" key="1">
    <citation type="submission" date="2024-06" db="EMBL/GenBank/DDBJ databases">
        <title>Genomic Encyclopedia of Type Strains, Phase IV (KMG-IV): sequencing the most valuable type-strain genomes for metagenomic binning, comparative biology and taxonomic classification.</title>
        <authorList>
            <person name="Goeker M."/>
        </authorList>
    </citation>
    <scope>NUCLEOTIDE SEQUENCE [LARGE SCALE GENOMIC DNA]</scope>
    <source>
        <strain evidence="2 3">DSM 27865</strain>
    </source>
</reference>
<feature type="transmembrane region" description="Helical" evidence="1">
    <location>
        <begin position="210"/>
        <end position="228"/>
    </location>
</feature>
<name>A0ABV2N6Q6_9HYPH</name>
<feature type="transmembrane region" description="Helical" evidence="1">
    <location>
        <begin position="311"/>
        <end position="338"/>
    </location>
</feature>
<evidence type="ECO:0000313" key="2">
    <source>
        <dbReference type="EMBL" id="MET3794482.1"/>
    </source>
</evidence>
<dbReference type="PANTHER" id="PTHR38457">
    <property type="entry name" value="REGULATOR ABRB-RELATED"/>
    <property type="match status" value="1"/>
</dbReference>
<keyword evidence="3" id="KW-1185">Reference proteome</keyword>
<proteinExistence type="predicted"/>
<evidence type="ECO:0000256" key="1">
    <source>
        <dbReference type="SAM" id="Phobius"/>
    </source>
</evidence>
<dbReference type="InterPro" id="IPR007820">
    <property type="entry name" value="AbrB_fam"/>
</dbReference>
<dbReference type="Proteomes" id="UP001549076">
    <property type="component" value="Unassembled WGS sequence"/>
</dbReference>
<dbReference type="PANTHER" id="PTHR38457:SF1">
    <property type="entry name" value="REGULATOR ABRB-RELATED"/>
    <property type="match status" value="1"/>
</dbReference>
<comment type="caution">
    <text evidence="2">The sequence shown here is derived from an EMBL/GenBank/DDBJ whole genome shotgun (WGS) entry which is preliminary data.</text>
</comment>
<keyword evidence="1" id="KW-1133">Transmembrane helix</keyword>
<organism evidence="2 3">
    <name type="scientific">Aquamicrobium terrae</name>
    <dbReference type="NCBI Taxonomy" id="1324945"/>
    <lineage>
        <taxon>Bacteria</taxon>
        <taxon>Pseudomonadati</taxon>
        <taxon>Pseudomonadota</taxon>
        <taxon>Alphaproteobacteria</taxon>
        <taxon>Hyphomicrobiales</taxon>
        <taxon>Phyllobacteriaceae</taxon>
        <taxon>Aquamicrobium</taxon>
    </lineage>
</organism>
<feature type="transmembrane region" description="Helical" evidence="1">
    <location>
        <begin position="266"/>
        <end position="291"/>
    </location>
</feature>
<sequence>MKFAGAVNRQIFSHTLLILLFAAAGGMIFRLLHFPLPWTLGSMTVAAIIALRNSTLVVPPVFRDGARPVIGVMAGSAFTPVVLGQIATWWPVFVLLILFFLSVSALGGMFFRKFGFDGRTALFAASPGGLGEMAILGQQFGADVRKLVLVHSVRIILVVTLVPFALRAMTGLNGTGASTIGHATGSIIDWMLLMACVVLGYLIGRHARSYGGLMLVPMLLSAILHGSGVTSAEIPYAIIAAMQVIIGCITGARFAGVRFGEVWKTLLIGFAWSMILIALSLVLAFSTAQFVDMTPVALFLSFAPGGFAEMSVIAYAAGIEVAFVVTCHAFRTIYVILVSPILCRKLLR</sequence>
<dbReference type="PIRSF" id="PIRSF038991">
    <property type="entry name" value="Protein_AbrB"/>
    <property type="match status" value="1"/>
</dbReference>
<evidence type="ECO:0000313" key="3">
    <source>
        <dbReference type="Proteomes" id="UP001549076"/>
    </source>
</evidence>
<dbReference type="NCBIfam" id="TIGR03082">
    <property type="entry name" value="Gneg_AbrB_dup"/>
    <property type="match status" value="1"/>
</dbReference>
<dbReference type="RefSeq" id="WP_354199290.1">
    <property type="nucleotide sequence ID" value="NZ_JBEPML010000025.1"/>
</dbReference>
<protein>
    <submittedName>
        <fullName evidence="2">Membrane AbrB-like protein</fullName>
    </submittedName>
</protein>
<keyword evidence="1" id="KW-0812">Transmembrane</keyword>
<feature type="transmembrane region" description="Helical" evidence="1">
    <location>
        <begin position="12"/>
        <end position="32"/>
    </location>
</feature>
<feature type="transmembrane region" description="Helical" evidence="1">
    <location>
        <begin position="147"/>
        <end position="166"/>
    </location>
</feature>
<keyword evidence="1" id="KW-0472">Membrane</keyword>
<dbReference type="Pfam" id="PF05145">
    <property type="entry name" value="AbrB"/>
    <property type="match status" value="1"/>
</dbReference>
<feature type="transmembrane region" description="Helical" evidence="1">
    <location>
        <begin position="234"/>
        <end position="254"/>
    </location>
</feature>
<feature type="transmembrane region" description="Helical" evidence="1">
    <location>
        <begin position="89"/>
        <end position="111"/>
    </location>
</feature>
<feature type="transmembrane region" description="Helical" evidence="1">
    <location>
        <begin position="186"/>
        <end position="203"/>
    </location>
</feature>
<accession>A0ABV2N6Q6</accession>